<dbReference type="Proteomes" id="UP000318307">
    <property type="component" value="Unassembled WGS sequence"/>
</dbReference>
<organism evidence="2 3">
    <name type="scientific">Desulfobotulus alkaliphilus</name>
    <dbReference type="NCBI Taxonomy" id="622671"/>
    <lineage>
        <taxon>Bacteria</taxon>
        <taxon>Pseudomonadati</taxon>
        <taxon>Thermodesulfobacteriota</taxon>
        <taxon>Desulfobacteria</taxon>
        <taxon>Desulfobacterales</taxon>
        <taxon>Desulfobacteraceae</taxon>
        <taxon>Desulfobotulus</taxon>
    </lineage>
</organism>
<dbReference type="PANTHER" id="PTHR13016:SF0">
    <property type="entry name" value="AMME SYNDROME CANDIDATE GENE 1 PROTEIN"/>
    <property type="match status" value="1"/>
</dbReference>
<protein>
    <recommendedName>
        <fullName evidence="1">AMMECR1 domain-containing protein</fullName>
    </recommendedName>
</protein>
<sequence length="188" mass="20693">MSMDYLNPAEKKFLLSMAWDVLRAGVAGKRSLIRPDAKTGGHLMERGASFVTLQKSGELRGCIGSLTAWRPLWEDVAAHAWNAAFEDPRFSPVKASELSLISLKISVLTPPEPLAFDSEADLLSKLKPGVDGLTLRSGRCQATFLPAVWEQLPEPESFLIHLKLKAGLRADAFPKDLVVERYATDEFA</sequence>
<dbReference type="NCBIfam" id="TIGR00296">
    <property type="entry name" value="TIGR00296 family protein"/>
    <property type="match status" value="1"/>
</dbReference>
<dbReference type="RefSeq" id="WP_186442927.1">
    <property type="nucleotide sequence ID" value="NZ_VLLC01000005.1"/>
</dbReference>
<reference evidence="2 3" key="1">
    <citation type="submission" date="2019-07" db="EMBL/GenBank/DDBJ databases">
        <title>Genome sequencing of 100 strains of the haloalkaliphilic chemolithoautotrophic sulfur-oxidizing bacterium Thioalkalivibrio.</title>
        <authorList>
            <person name="Muyzer G."/>
        </authorList>
    </citation>
    <scope>NUCLEOTIDE SEQUENCE [LARGE SCALE GENOMIC DNA]</scope>
    <source>
        <strain evidence="2 3">ASO4-4</strain>
    </source>
</reference>
<dbReference type="NCBIfam" id="TIGR04335">
    <property type="entry name" value="AmmeMemoSam_A"/>
    <property type="match status" value="1"/>
</dbReference>
<dbReference type="AlphaFoldDB" id="A0A562RZD7"/>
<dbReference type="Pfam" id="PF01871">
    <property type="entry name" value="AMMECR1"/>
    <property type="match status" value="1"/>
</dbReference>
<dbReference type="Gene3D" id="3.30.1490.150">
    <property type="entry name" value="Hypothetical protein ph0010, domain 2"/>
    <property type="match status" value="1"/>
</dbReference>
<feature type="domain" description="AMMECR1" evidence="1">
    <location>
        <begin position="9"/>
        <end position="188"/>
    </location>
</feature>
<evidence type="ECO:0000259" key="1">
    <source>
        <dbReference type="PROSITE" id="PS51112"/>
    </source>
</evidence>
<dbReference type="PROSITE" id="PS51112">
    <property type="entry name" value="AMMECR1"/>
    <property type="match status" value="1"/>
</dbReference>
<comment type="caution">
    <text evidence="2">The sequence shown here is derived from an EMBL/GenBank/DDBJ whole genome shotgun (WGS) entry which is preliminary data.</text>
</comment>
<dbReference type="InterPro" id="IPR002733">
    <property type="entry name" value="AMMECR1_domain"/>
</dbReference>
<dbReference type="InterPro" id="IPR036071">
    <property type="entry name" value="AMMECR1_dom_sf"/>
</dbReference>
<dbReference type="InterPro" id="IPR023473">
    <property type="entry name" value="AMMECR1"/>
</dbReference>
<gene>
    <name evidence="2" type="ORF">LZ24_00901</name>
</gene>
<evidence type="ECO:0000313" key="3">
    <source>
        <dbReference type="Proteomes" id="UP000318307"/>
    </source>
</evidence>
<dbReference type="Gene3D" id="3.30.700.20">
    <property type="entry name" value="Hypothetical protein ph0010, domain 1"/>
    <property type="match status" value="1"/>
</dbReference>
<accession>A0A562RZD7</accession>
<dbReference type="InterPro" id="IPR027623">
    <property type="entry name" value="AmmeMemoSam_A"/>
</dbReference>
<dbReference type="SUPFAM" id="SSF143447">
    <property type="entry name" value="AMMECR1-like"/>
    <property type="match status" value="1"/>
</dbReference>
<dbReference type="PANTHER" id="PTHR13016">
    <property type="entry name" value="AMMECR1 HOMOLOG"/>
    <property type="match status" value="1"/>
</dbReference>
<evidence type="ECO:0000313" key="2">
    <source>
        <dbReference type="EMBL" id="TWI74298.1"/>
    </source>
</evidence>
<dbReference type="InterPro" id="IPR027485">
    <property type="entry name" value="AMMECR1_N"/>
</dbReference>
<dbReference type="EMBL" id="VLLC01000005">
    <property type="protein sequence ID" value="TWI74298.1"/>
    <property type="molecule type" value="Genomic_DNA"/>
</dbReference>
<name>A0A562RZD7_9BACT</name>
<keyword evidence="3" id="KW-1185">Reference proteome</keyword>
<proteinExistence type="predicted"/>